<organism evidence="2 3">
    <name type="scientific">Choiromyces venosus 120613-1</name>
    <dbReference type="NCBI Taxonomy" id="1336337"/>
    <lineage>
        <taxon>Eukaryota</taxon>
        <taxon>Fungi</taxon>
        <taxon>Dikarya</taxon>
        <taxon>Ascomycota</taxon>
        <taxon>Pezizomycotina</taxon>
        <taxon>Pezizomycetes</taxon>
        <taxon>Pezizales</taxon>
        <taxon>Tuberaceae</taxon>
        <taxon>Choiromyces</taxon>
    </lineage>
</organism>
<dbReference type="EMBL" id="ML120358">
    <property type="protein sequence ID" value="RPB04347.1"/>
    <property type="molecule type" value="Genomic_DNA"/>
</dbReference>
<evidence type="ECO:0000256" key="1">
    <source>
        <dbReference type="SAM" id="Phobius"/>
    </source>
</evidence>
<keyword evidence="1" id="KW-1133">Transmembrane helix</keyword>
<accession>A0A3N4K189</accession>
<gene>
    <name evidence="2" type="ORF">L873DRAFT_1799180</name>
</gene>
<name>A0A3N4K189_9PEZI</name>
<protein>
    <submittedName>
        <fullName evidence="2">Uncharacterized protein</fullName>
    </submittedName>
</protein>
<keyword evidence="1" id="KW-0812">Transmembrane</keyword>
<sequence>MLKRGLSAKEKNNDHGYLIILVMLAFYYRIQDMLLGRAYFFLTGSCFSTLG</sequence>
<evidence type="ECO:0000313" key="2">
    <source>
        <dbReference type="EMBL" id="RPB04347.1"/>
    </source>
</evidence>
<dbReference type="Proteomes" id="UP000276215">
    <property type="component" value="Unassembled WGS sequence"/>
</dbReference>
<reference evidence="2 3" key="1">
    <citation type="journal article" date="2018" name="Nat. Ecol. Evol.">
        <title>Pezizomycetes genomes reveal the molecular basis of ectomycorrhizal truffle lifestyle.</title>
        <authorList>
            <person name="Murat C."/>
            <person name="Payen T."/>
            <person name="Noel B."/>
            <person name="Kuo A."/>
            <person name="Morin E."/>
            <person name="Chen J."/>
            <person name="Kohler A."/>
            <person name="Krizsan K."/>
            <person name="Balestrini R."/>
            <person name="Da Silva C."/>
            <person name="Montanini B."/>
            <person name="Hainaut M."/>
            <person name="Levati E."/>
            <person name="Barry K.W."/>
            <person name="Belfiori B."/>
            <person name="Cichocki N."/>
            <person name="Clum A."/>
            <person name="Dockter R.B."/>
            <person name="Fauchery L."/>
            <person name="Guy J."/>
            <person name="Iotti M."/>
            <person name="Le Tacon F."/>
            <person name="Lindquist E.A."/>
            <person name="Lipzen A."/>
            <person name="Malagnac F."/>
            <person name="Mello A."/>
            <person name="Molinier V."/>
            <person name="Miyauchi S."/>
            <person name="Poulain J."/>
            <person name="Riccioni C."/>
            <person name="Rubini A."/>
            <person name="Sitrit Y."/>
            <person name="Splivallo R."/>
            <person name="Traeger S."/>
            <person name="Wang M."/>
            <person name="Zifcakova L."/>
            <person name="Wipf D."/>
            <person name="Zambonelli A."/>
            <person name="Paolocci F."/>
            <person name="Nowrousian M."/>
            <person name="Ottonello S."/>
            <person name="Baldrian P."/>
            <person name="Spatafora J.W."/>
            <person name="Henrissat B."/>
            <person name="Nagy L.G."/>
            <person name="Aury J.M."/>
            <person name="Wincker P."/>
            <person name="Grigoriev I.V."/>
            <person name="Bonfante P."/>
            <person name="Martin F.M."/>
        </authorList>
    </citation>
    <scope>NUCLEOTIDE SEQUENCE [LARGE SCALE GENOMIC DNA]</scope>
    <source>
        <strain evidence="2 3">120613-1</strain>
    </source>
</reference>
<dbReference type="AlphaFoldDB" id="A0A3N4K189"/>
<keyword evidence="1" id="KW-0472">Membrane</keyword>
<keyword evidence="3" id="KW-1185">Reference proteome</keyword>
<feature type="transmembrane region" description="Helical" evidence="1">
    <location>
        <begin position="12"/>
        <end position="30"/>
    </location>
</feature>
<proteinExistence type="predicted"/>
<evidence type="ECO:0000313" key="3">
    <source>
        <dbReference type="Proteomes" id="UP000276215"/>
    </source>
</evidence>